<dbReference type="AlphaFoldDB" id="A0ABD1RF08"/>
<keyword evidence="3" id="KW-1185">Reference proteome</keyword>
<feature type="compositionally biased region" description="Polar residues" evidence="1">
    <location>
        <begin position="74"/>
        <end position="91"/>
    </location>
</feature>
<gene>
    <name evidence="2" type="ORF">Adt_31303</name>
</gene>
<proteinExistence type="predicted"/>
<reference evidence="3" key="1">
    <citation type="submission" date="2024-07" db="EMBL/GenBank/DDBJ databases">
        <title>Two chromosome-level genome assemblies of Korean endemic species Abeliophyllum distichum and Forsythia ovata (Oleaceae).</title>
        <authorList>
            <person name="Jang H."/>
        </authorList>
    </citation>
    <scope>NUCLEOTIDE SEQUENCE [LARGE SCALE GENOMIC DNA]</scope>
</reference>
<protein>
    <submittedName>
        <fullName evidence="2">Uncharacterized protein</fullName>
    </submittedName>
</protein>
<accession>A0ABD1RF08</accession>
<organism evidence="2 3">
    <name type="scientific">Abeliophyllum distichum</name>
    <dbReference type="NCBI Taxonomy" id="126358"/>
    <lineage>
        <taxon>Eukaryota</taxon>
        <taxon>Viridiplantae</taxon>
        <taxon>Streptophyta</taxon>
        <taxon>Embryophyta</taxon>
        <taxon>Tracheophyta</taxon>
        <taxon>Spermatophyta</taxon>
        <taxon>Magnoliopsida</taxon>
        <taxon>eudicotyledons</taxon>
        <taxon>Gunneridae</taxon>
        <taxon>Pentapetalae</taxon>
        <taxon>asterids</taxon>
        <taxon>lamiids</taxon>
        <taxon>Lamiales</taxon>
        <taxon>Oleaceae</taxon>
        <taxon>Forsythieae</taxon>
        <taxon>Abeliophyllum</taxon>
    </lineage>
</organism>
<evidence type="ECO:0000256" key="1">
    <source>
        <dbReference type="SAM" id="MobiDB-lite"/>
    </source>
</evidence>
<dbReference type="Proteomes" id="UP001604336">
    <property type="component" value="Unassembled WGS sequence"/>
</dbReference>
<evidence type="ECO:0000313" key="2">
    <source>
        <dbReference type="EMBL" id="KAL2486547.1"/>
    </source>
</evidence>
<name>A0ABD1RF08_9LAMI</name>
<comment type="caution">
    <text evidence="2">The sequence shown here is derived from an EMBL/GenBank/DDBJ whole genome shotgun (WGS) entry which is preliminary data.</text>
</comment>
<dbReference type="EMBL" id="JBFOLK010000009">
    <property type="protein sequence ID" value="KAL2486547.1"/>
    <property type="molecule type" value="Genomic_DNA"/>
</dbReference>
<sequence length="101" mass="11552">MDVVFHEDAMYYSESEFQGEYLEEIQRLEYNLVTYEEEVKLDMAEISNDSVEELDTSGQNFDISGNEHPEKQGTSEVELQSLPSNIPNQSLVEAIPESSKK</sequence>
<feature type="region of interest" description="Disordered" evidence="1">
    <location>
        <begin position="52"/>
        <end position="101"/>
    </location>
</feature>
<evidence type="ECO:0000313" key="3">
    <source>
        <dbReference type="Proteomes" id="UP001604336"/>
    </source>
</evidence>